<proteinExistence type="predicted"/>
<name>A0A392TKI9_9FABA</name>
<comment type="caution">
    <text evidence="1">The sequence shown here is derived from an EMBL/GenBank/DDBJ whole genome shotgun (WGS) entry which is preliminary data.</text>
</comment>
<feature type="non-terminal residue" evidence="1">
    <location>
        <position position="1"/>
    </location>
</feature>
<sequence length="42" mass="4480">AVSQHDGAIIARWQVSEAIVIRWSAMGDGGSASAQNRDQVIK</sequence>
<evidence type="ECO:0000313" key="2">
    <source>
        <dbReference type="Proteomes" id="UP000265520"/>
    </source>
</evidence>
<protein>
    <submittedName>
        <fullName evidence="1">Uncharacterized protein</fullName>
    </submittedName>
</protein>
<keyword evidence="2" id="KW-1185">Reference proteome</keyword>
<reference evidence="1 2" key="1">
    <citation type="journal article" date="2018" name="Front. Plant Sci.">
        <title>Red Clover (Trifolium pratense) and Zigzag Clover (T. medium) - A Picture of Genomic Similarities and Differences.</title>
        <authorList>
            <person name="Dluhosova J."/>
            <person name="Istvanek J."/>
            <person name="Nedelnik J."/>
            <person name="Repkova J."/>
        </authorList>
    </citation>
    <scope>NUCLEOTIDE SEQUENCE [LARGE SCALE GENOMIC DNA]</scope>
    <source>
        <strain evidence="2">cv. 10/8</strain>
        <tissue evidence="1">Leaf</tissue>
    </source>
</reference>
<dbReference type="Proteomes" id="UP000265520">
    <property type="component" value="Unassembled WGS sequence"/>
</dbReference>
<dbReference type="EMBL" id="LXQA010590931">
    <property type="protein sequence ID" value="MCI60957.1"/>
    <property type="molecule type" value="Genomic_DNA"/>
</dbReference>
<accession>A0A392TKI9</accession>
<evidence type="ECO:0000313" key="1">
    <source>
        <dbReference type="EMBL" id="MCI60957.1"/>
    </source>
</evidence>
<dbReference type="AlphaFoldDB" id="A0A392TKI9"/>
<organism evidence="1 2">
    <name type="scientific">Trifolium medium</name>
    <dbReference type="NCBI Taxonomy" id="97028"/>
    <lineage>
        <taxon>Eukaryota</taxon>
        <taxon>Viridiplantae</taxon>
        <taxon>Streptophyta</taxon>
        <taxon>Embryophyta</taxon>
        <taxon>Tracheophyta</taxon>
        <taxon>Spermatophyta</taxon>
        <taxon>Magnoliopsida</taxon>
        <taxon>eudicotyledons</taxon>
        <taxon>Gunneridae</taxon>
        <taxon>Pentapetalae</taxon>
        <taxon>rosids</taxon>
        <taxon>fabids</taxon>
        <taxon>Fabales</taxon>
        <taxon>Fabaceae</taxon>
        <taxon>Papilionoideae</taxon>
        <taxon>50 kb inversion clade</taxon>
        <taxon>NPAAA clade</taxon>
        <taxon>Hologalegina</taxon>
        <taxon>IRL clade</taxon>
        <taxon>Trifolieae</taxon>
        <taxon>Trifolium</taxon>
    </lineage>
</organism>